<evidence type="ECO:0000256" key="1">
    <source>
        <dbReference type="ARBA" id="ARBA00001933"/>
    </source>
</evidence>
<protein>
    <recommendedName>
        <fullName evidence="8">1-aminocyclopropane-1-carboxylate deaminase</fullName>
    </recommendedName>
</protein>
<dbReference type="PIRSF" id="PIRSF006278">
    <property type="entry name" value="ACCD_DCysDesulf"/>
    <property type="match status" value="1"/>
</dbReference>
<dbReference type="InterPro" id="IPR036052">
    <property type="entry name" value="TrpB-like_PALP_sf"/>
</dbReference>
<dbReference type="Proteomes" id="UP000231962">
    <property type="component" value="Unassembled WGS sequence"/>
</dbReference>
<evidence type="ECO:0000313" key="7">
    <source>
        <dbReference type="Proteomes" id="UP000231990"/>
    </source>
</evidence>
<accession>A0A2M9ZQW5</accession>
<dbReference type="SUPFAM" id="SSF53686">
    <property type="entry name" value="Tryptophan synthase beta subunit-like PLP-dependent enzymes"/>
    <property type="match status" value="1"/>
</dbReference>
<keyword evidence="6" id="KW-1185">Reference proteome</keyword>
<dbReference type="RefSeq" id="WP_100715178.1">
    <property type="nucleotide sequence ID" value="NZ_NPDY01000024.1"/>
</dbReference>
<gene>
    <name evidence="4" type="ORF">CH360_16520</name>
    <name evidence="5" type="ORF">CH373_05885</name>
</gene>
<evidence type="ECO:0000313" key="4">
    <source>
        <dbReference type="EMBL" id="PJZ68379.1"/>
    </source>
</evidence>
<comment type="cofactor">
    <cofactor evidence="1">
        <name>pyridoxal 5'-phosphate</name>
        <dbReference type="ChEBI" id="CHEBI:597326"/>
    </cofactor>
</comment>
<dbReference type="InterPro" id="IPR027278">
    <property type="entry name" value="ACCD_DCysDesulf"/>
</dbReference>
<evidence type="ECO:0000313" key="6">
    <source>
        <dbReference type="Proteomes" id="UP000231962"/>
    </source>
</evidence>
<organism evidence="5 7">
    <name type="scientific">Leptospira perolatii</name>
    <dbReference type="NCBI Taxonomy" id="2023191"/>
    <lineage>
        <taxon>Bacteria</taxon>
        <taxon>Pseudomonadati</taxon>
        <taxon>Spirochaetota</taxon>
        <taxon>Spirochaetia</taxon>
        <taxon>Leptospirales</taxon>
        <taxon>Leptospiraceae</taxon>
        <taxon>Leptospira</taxon>
    </lineage>
</organism>
<dbReference type="AlphaFoldDB" id="A0A2M9ZQW5"/>
<dbReference type="Proteomes" id="UP000231990">
    <property type="component" value="Unassembled WGS sequence"/>
</dbReference>
<evidence type="ECO:0008006" key="8">
    <source>
        <dbReference type="Google" id="ProtNLM"/>
    </source>
</evidence>
<evidence type="ECO:0000256" key="2">
    <source>
        <dbReference type="ARBA" id="ARBA00008639"/>
    </source>
</evidence>
<sequence length="297" mass="33764">MENPLLRILPQTPTPVQKILSVGKSGIYIKREDRIFFSQGTKIRKLAGIYFGLLPGIENVRSVLLQGNIHTNAILAGALFFRWLGIPFHVVGYNRNLQLRTAASILSNRFGTVTCYPTRTDWKEAMIHASFKDGTYVIPEFFFTPKALQGLETLWSEINPSDWDFIYLDVGSGLTWLSGLENKISHLYGICLGLPKTWTIHWIRERLPVLGLSNRSIDFDRLVEPREVCEKSFHFGSQAKFWEEKTFELYKITGIYFEPIYAAKSLTVIESMIESGKIAGKILYIYQGGALMSEIGI</sequence>
<proteinExistence type="inferred from homology"/>
<name>A0A2M9ZQW5_9LEPT</name>
<dbReference type="GO" id="GO:0019148">
    <property type="term" value="F:D-cysteine desulfhydrase activity"/>
    <property type="evidence" value="ECO:0007669"/>
    <property type="project" value="TreeGrafter"/>
</dbReference>
<dbReference type="EMBL" id="NPDZ01000002">
    <property type="protein sequence ID" value="PJZ74425.1"/>
    <property type="molecule type" value="Genomic_DNA"/>
</dbReference>
<comment type="similarity">
    <text evidence="2">Belongs to the ACC deaminase/D-cysteine desulfhydrase family.</text>
</comment>
<reference evidence="6 7" key="1">
    <citation type="submission" date="2017-07" db="EMBL/GenBank/DDBJ databases">
        <title>Leptospira spp. isolated from tropical soils.</title>
        <authorList>
            <person name="Thibeaux R."/>
            <person name="Iraola G."/>
            <person name="Ferres I."/>
            <person name="Bierque E."/>
            <person name="Girault D."/>
            <person name="Soupe-Gilbert M.-E."/>
            <person name="Picardeau M."/>
            <person name="Goarant C."/>
        </authorList>
    </citation>
    <scope>NUCLEOTIDE SEQUENCE [LARGE SCALE GENOMIC DNA]</scope>
    <source>
        <strain evidence="5 7">FH1-B-B1</strain>
        <strain evidence="4 6">FH1-B-C1</strain>
    </source>
</reference>
<keyword evidence="3" id="KW-0663">Pyridoxal phosphate</keyword>
<dbReference type="PANTHER" id="PTHR43780">
    <property type="entry name" value="1-AMINOCYCLOPROPANE-1-CARBOXYLATE DEAMINASE-RELATED"/>
    <property type="match status" value="1"/>
</dbReference>
<dbReference type="Gene3D" id="3.40.50.1100">
    <property type="match status" value="2"/>
</dbReference>
<comment type="caution">
    <text evidence="5">The sequence shown here is derived from an EMBL/GenBank/DDBJ whole genome shotgun (WGS) entry which is preliminary data.</text>
</comment>
<dbReference type="OrthoDB" id="346024at2"/>
<dbReference type="EMBL" id="NPDY01000024">
    <property type="protein sequence ID" value="PJZ68379.1"/>
    <property type="molecule type" value="Genomic_DNA"/>
</dbReference>
<evidence type="ECO:0000313" key="5">
    <source>
        <dbReference type="EMBL" id="PJZ74425.1"/>
    </source>
</evidence>
<evidence type="ECO:0000256" key="3">
    <source>
        <dbReference type="ARBA" id="ARBA00022898"/>
    </source>
</evidence>
<dbReference type="PANTHER" id="PTHR43780:SF2">
    <property type="entry name" value="1-AMINOCYCLOPROPANE-1-CARBOXYLATE DEAMINASE-RELATED"/>
    <property type="match status" value="1"/>
</dbReference>